<dbReference type="InterPro" id="IPR001563">
    <property type="entry name" value="Peptidase_S10"/>
</dbReference>
<keyword evidence="10" id="KW-1185">Reference proteome</keyword>
<dbReference type="Proteomes" id="UP001497516">
    <property type="component" value="Chromosome 4"/>
</dbReference>
<keyword evidence="3" id="KW-0121">Carboxypeptidase</keyword>
<keyword evidence="5 8" id="KW-0732">Signal</keyword>
<dbReference type="SUPFAM" id="SSF53474">
    <property type="entry name" value="alpha/beta-Hydrolases"/>
    <property type="match status" value="1"/>
</dbReference>
<keyword evidence="7" id="KW-0325">Glycoprotein</keyword>
<dbReference type="Pfam" id="PF00450">
    <property type="entry name" value="Peptidase_S10"/>
    <property type="match status" value="1"/>
</dbReference>
<dbReference type="FunFam" id="3.40.50.11320:FF:000002">
    <property type="entry name" value="Carboxypeptidase"/>
    <property type="match status" value="1"/>
</dbReference>
<gene>
    <name evidence="9" type="ORF">LTRI10_LOCUS22308</name>
</gene>
<feature type="signal peptide" evidence="8">
    <location>
        <begin position="1"/>
        <end position="28"/>
    </location>
</feature>
<evidence type="ECO:0000313" key="9">
    <source>
        <dbReference type="EMBL" id="CAL1380892.1"/>
    </source>
</evidence>
<evidence type="ECO:0000256" key="6">
    <source>
        <dbReference type="ARBA" id="ARBA00023157"/>
    </source>
</evidence>
<dbReference type="PANTHER" id="PTHR11802">
    <property type="entry name" value="SERINE PROTEASE FAMILY S10 SERINE CARBOXYPEPTIDASE"/>
    <property type="match status" value="1"/>
</dbReference>
<dbReference type="GO" id="GO:0005576">
    <property type="term" value="C:extracellular region"/>
    <property type="evidence" value="ECO:0007669"/>
    <property type="project" value="UniProtKB-SubCell"/>
</dbReference>
<dbReference type="PANTHER" id="PTHR11802:SF450">
    <property type="entry name" value="SERINE CARBOXYPEPTIDASE-LIKE 7"/>
    <property type="match status" value="1"/>
</dbReference>
<evidence type="ECO:0000256" key="4">
    <source>
        <dbReference type="ARBA" id="ARBA00022670"/>
    </source>
</evidence>
<dbReference type="GO" id="GO:0019748">
    <property type="term" value="P:secondary metabolic process"/>
    <property type="evidence" value="ECO:0007669"/>
    <property type="project" value="TreeGrafter"/>
</dbReference>
<comment type="similarity">
    <text evidence="2">Belongs to the peptidase S10 family.</text>
</comment>
<evidence type="ECO:0000256" key="5">
    <source>
        <dbReference type="ARBA" id="ARBA00022729"/>
    </source>
</evidence>
<feature type="chain" id="PRO_5043415990" evidence="8">
    <location>
        <begin position="29"/>
        <end position="491"/>
    </location>
</feature>
<dbReference type="PRINTS" id="PR00724">
    <property type="entry name" value="CRBOXYPTASEC"/>
</dbReference>
<keyword evidence="4" id="KW-0645">Protease</keyword>
<dbReference type="GO" id="GO:0016747">
    <property type="term" value="F:acyltransferase activity, transferring groups other than amino-acyl groups"/>
    <property type="evidence" value="ECO:0007669"/>
    <property type="project" value="TreeGrafter"/>
</dbReference>
<evidence type="ECO:0000256" key="7">
    <source>
        <dbReference type="ARBA" id="ARBA00023180"/>
    </source>
</evidence>
<evidence type="ECO:0000256" key="3">
    <source>
        <dbReference type="ARBA" id="ARBA00022645"/>
    </source>
</evidence>
<dbReference type="EMBL" id="OZ034817">
    <property type="protein sequence ID" value="CAL1380892.1"/>
    <property type="molecule type" value="Genomic_DNA"/>
</dbReference>
<dbReference type="FunFam" id="3.40.50.12670:FF:000001">
    <property type="entry name" value="Carboxypeptidase"/>
    <property type="match status" value="1"/>
</dbReference>
<dbReference type="FunFam" id="3.40.50.1820:FF:000072">
    <property type="entry name" value="Serine carboxypeptidase-like 19"/>
    <property type="match status" value="1"/>
</dbReference>
<organism evidence="9 10">
    <name type="scientific">Linum trigynum</name>
    <dbReference type="NCBI Taxonomy" id="586398"/>
    <lineage>
        <taxon>Eukaryota</taxon>
        <taxon>Viridiplantae</taxon>
        <taxon>Streptophyta</taxon>
        <taxon>Embryophyta</taxon>
        <taxon>Tracheophyta</taxon>
        <taxon>Spermatophyta</taxon>
        <taxon>Magnoliopsida</taxon>
        <taxon>eudicotyledons</taxon>
        <taxon>Gunneridae</taxon>
        <taxon>Pentapetalae</taxon>
        <taxon>rosids</taxon>
        <taxon>fabids</taxon>
        <taxon>Malpighiales</taxon>
        <taxon>Linaceae</taxon>
        <taxon>Linum</taxon>
    </lineage>
</organism>
<protein>
    <submittedName>
        <fullName evidence="9">Uncharacterized protein</fullName>
    </submittedName>
</protein>
<keyword evidence="4" id="KW-0378">Hydrolase</keyword>
<dbReference type="Gene3D" id="3.40.50.12670">
    <property type="match status" value="1"/>
</dbReference>
<evidence type="ECO:0000313" key="10">
    <source>
        <dbReference type="Proteomes" id="UP001497516"/>
    </source>
</evidence>
<dbReference type="GO" id="GO:0006508">
    <property type="term" value="P:proteolysis"/>
    <property type="evidence" value="ECO:0007669"/>
    <property type="project" value="UniProtKB-KW"/>
</dbReference>
<accession>A0AAV2E533</accession>
<dbReference type="AlphaFoldDB" id="A0AAV2E533"/>
<dbReference type="GO" id="GO:0004185">
    <property type="term" value="F:serine-type carboxypeptidase activity"/>
    <property type="evidence" value="ECO:0007669"/>
    <property type="project" value="InterPro"/>
</dbReference>
<proteinExistence type="inferred from homology"/>
<comment type="subcellular location">
    <subcellularLocation>
        <location evidence="1">Secreted</location>
    </subcellularLocation>
</comment>
<dbReference type="Gene3D" id="3.40.50.1820">
    <property type="entry name" value="alpha/beta hydrolase"/>
    <property type="match status" value="1"/>
</dbReference>
<dbReference type="InterPro" id="IPR029058">
    <property type="entry name" value="AB_hydrolase_fold"/>
</dbReference>
<evidence type="ECO:0000256" key="2">
    <source>
        <dbReference type="ARBA" id="ARBA00009431"/>
    </source>
</evidence>
<name>A0AAV2E533_9ROSI</name>
<sequence length="491" mass="55306">MAPKQEGFILVVTVVLFLLADYPSAVVGSINGTIFPSIVETLPGFSGPLPFKLETGYVDVAEKEAEESELLYYYYYFIESERNPDEDPLLLWLTGGPGCSALSGLLFEIGPLRFEVVEYNGTLPNLVLNPHSWTKVASIIFMDGPIGTGFSYSTTFQGSITGDTTYAHQTARFLTKWLMRHPRFLKNPLYIAGDSYSGMVVPIITHILSSSSSAADEAPWTGQARLNLKGYLLGNAAADMKSDLNSRTQFAHRMGLISDELYRSAKRDCKGEYVEVDPANVKCMEDLQAISKCTGRINRAHILEQKCTTTFRTFNVLDGLHQWSLLHQKTEEFPLIPADFPHPRCRGYNSYLCNIWANDINVQKALHAWKDGELRQWIRCNESLHYIRDVWSTVKYHHHLNVRGFPALIYSGDHDMVIPYIGTVAWIKALNLSIVEKWRPWLVDGQVAGYTKKYANGLTFATFQGGGHTAPEYNPRECFAMFSRWISGEPL</sequence>
<evidence type="ECO:0000256" key="1">
    <source>
        <dbReference type="ARBA" id="ARBA00004613"/>
    </source>
</evidence>
<keyword evidence="6" id="KW-1015">Disulfide bond</keyword>
<evidence type="ECO:0000256" key="8">
    <source>
        <dbReference type="SAM" id="SignalP"/>
    </source>
</evidence>
<reference evidence="9 10" key="1">
    <citation type="submission" date="2024-04" db="EMBL/GenBank/DDBJ databases">
        <authorList>
            <person name="Fracassetti M."/>
        </authorList>
    </citation>
    <scope>NUCLEOTIDE SEQUENCE [LARGE SCALE GENOMIC DNA]</scope>
</reference>